<dbReference type="Gene3D" id="3.20.20.70">
    <property type="entry name" value="Aldolase class I"/>
    <property type="match status" value="1"/>
</dbReference>
<dbReference type="PIRSF" id="PIRSF004869">
    <property type="entry name" value="PflX_prd"/>
    <property type="match status" value="1"/>
</dbReference>
<keyword evidence="1" id="KW-0004">4Fe-4S</keyword>
<dbReference type="EMBL" id="QZAB01000523">
    <property type="protein sequence ID" value="RQD81233.1"/>
    <property type="molecule type" value="Genomic_DNA"/>
</dbReference>
<feature type="binding site" evidence="6">
    <location>
        <position position="90"/>
    </location>
    <ligand>
        <name>[4Fe-4S] cluster</name>
        <dbReference type="ChEBI" id="CHEBI:49883"/>
        <note>4Fe-4S-S-AdoMet</note>
    </ligand>
</feature>
<dbReference type="CDD" id="cd01335">
    <property type="entry name" value="Radical_SAM"/>
    <property type="match status" value="1"/>
</dbReference>
<dbReference type="InterPro" id="IPR016431">
    <property type="entry name" value="Pyrv-formate_lyase-activ_prd"/>
</dbReference>
<keyword evidence="3 6" id="KW-0479">Metal-binding</keyword>
<evidence type="ECO:0000256" key="3">
    <source>
        <dbReference type="ARBA" id="ARBA00022723"/>
    </source>
</evidence>
<dbReference type="InterPro" id="IPR013785">
    <property type="entry name" value="Aldolase_TIM"/>
</dbReference>
<dbReference type="NCBIfam" id="TIGR04337">
    <property type="entry name" value="AmmeMemoSam_rS"/>
    <property type="match status" value="1"/>
</dbReference>
<dbReference type="GO" id="GO:0051539">
    <property type="term" value="F:4 iron, 4 sulfur cluster binding"/>
    <property type="evidence" value="ECO:0007669"/>
    <property type="project" value="UniProtKB-KW"/>
</dbReference>
<comment type="cofactor">
    <cofactor evidence="6">
        <name>[4Fe-4S] cluster</name>
        <dbReference type="ChEBI" id="CHEBI:49883"/>
    </cofactor>
    <text evidence="6">Binds 1 [4Fe-4S] cluster. The cluster is coordinated with 3 cysteines and an exchangeable S-adenosyl-L-methionine.</text>
</comment>
<accession>A0A3R7X403</accession>
<gene>
    <name evidence="8" type="primary">amrS</name>
    <name evidence="8" type="ORF">D5R95_08240</name>
</gene>
<dbReference type="InterPro" id="IPR058240">
    <property type="entry name" value="rSAM_sf"/>
</dbReference>
<feature type="domain" description="Radical SAM core" evidence="7">
    <location>
        <begin position="68"/>
        <end position="288"/>
    </location>
</feature>
<evidence type="ECO:0000313" key="9">
    <source>
        <dbReference type="Proteomes" id="UP000284763"/>
    </source>
</evidence>
<dbReference type="PANTHER" id="PTHR30352">
    <property type="entry name" value="PYRUVATE FORMATE-LYASE-ACTIVATING ENZYME"/>
    <property type="match status" value="1"/>
</dbReference>
<protein>
    <submittedName>
        <fullName evidence="8">AmmeMemoRadiSam system radical SAM enzyme</fullName>
    </submittedName>
</protein>
<dbReference type="Pfam" id="PF04055">
    <property type="entry name" value="Radical_SAM"/>
    <property type="match status" value="1"/>
</dbReference>
<comment type="caution">
    <text evidence="8">The sequence shown here is derived from an EMBL/GenBank/DDBJ whole genome shotgun (WGS) entry which is preliminary data.</text>
</comment>
<dbReference type="GO" id="GO:0003824">
    <property type="term" value="F:catalytic activity"/>
    <property type="evidence" value="ECO:0007669"/>
    <property type="project" value="InterPro"/>
</dbReference>
<dbReference type="InterPro" id="IPR007197">
    <property type="entry name" value="rSAM"/>
</dbReference>
<evidence type="ECO:0000256" key="6">
    <source>
        <dbReference type="PIRSR" id="PIRSR004869-50"/>
    </source>
</evidence>
<reference evidence="8 9" key="1">
    <citation type="submission" date="2018-08" db="EMBL/GenBank/DDBJ databases">
        <title>The metabolism and importance of syntrophic acetate oxidation coupled to methane or sulfide production in haloalkaline environments.</title>
        <authorList>
            <person name="Timmers P.H.A."/>
            <person name="Vavourakis C.D."/>
            <person name="Sorokin D.Y."/>
            <person name="Sinninghe Damste J.S."/>
            <person name="Muyzer G."/>
            <person name="Stams A.J.M."/>
            <person name="Plugge C.M."/>
        </authorList>
    </citation>
    <scope>NUCLEOTIDE SEQUENCE [LARGE SCALE GENOMIC DNA]</scope>
    <source>
        <strain evidence="8">MSAO_Arc3</strain>
    </source>
</reference>
<evidence type="ECO:0000256" key="2">
    <source>
        <dbReference type="ARBA" id="ARBA00022691"/>
    </source>
</evidence>
<organism evidence="8 9">
    <name type="scientific">Methanosalsum natronophilum</name>
    <dbReference type="NCBI Taxonomy" id="768733"/>
    <lineage>
        <taxon>Archaea</taxon>
        <taxon>Methanobacteriati</taxon>
        <taxon>Methanobacteriota</taxon>
        <taxon>Stenosarchaea group</taxon>
        <taxon>Methanomicrobia</taxon>
        <taxon>Methanosarcinales</taxon>
        <taxon>Methanosarcinaceae</taxon>
        <taxon>Methanosalsum</taxon>
    </lineage>
</organism>
<keyword evidence="4 6" id="KW-0408">Iron</keyword>
<feature type="binding site" evidence="6">
    <location>
        <position position="87"/>
    </location>
    <ligand>
        <name>[4Fe-4S] cluster</name>
        <dbReference type="ChEBI" id="CHEBI:49883"/>
        <note>4Fe-4S-S-AdoMet</note>
    </ligand>
</feature>
<dbReference type="SFLD" id="SFLDS00029">
    <property type="entry name" value="Radical_SAM"/>
    <property type="match status" value="1"/>
</dbReference>
<feature type="binding site" evidence="6">
    <location>
        <position position="83"/>
    </location>
    <ligand>
        <name>[4Fe-4S] cluster</name>
        <dbReference type="ChEBI" id="CHEBI:49883"/>
        <note>4Fe-4S-S-AdoMet</note>
    </ligand>
</feature>
<dbReference type="SUPFAM" id="SSF102114">
    <property type="entry name" value="Radical SAM enzymes"/>
    <property type="match status" value="1"/>
</dbReference>
<evidence type="ECO:0000256" key="1">
    <source>
        <dbReference type="ARBA" id="ARBA00022485"/>
    </source>
</evidence>
<evidence type="ECO:0000313" key="8">
    <source>
        <dbReference type="EMBL" id="RQD81233.1"/>
    </source>
</evidence>
<dbReference type="PANTHER" id="PTHR30352:SF5">
    <property type="entry name" value="PYRUVATE FORMATE-LYASE 1-ACTIVATING ENZYME"/>
    <property type="match status" value="1"/>
</dbReference>
<evidence type="ECO:0000259" key="7">
    <source>
        <dbReference type="PROSITE" id="PS51918"/>
    </source>
</evidence>
<evidence type="ECO:0000256" key="4">
    <source>
        <dbReference type="ARBA" id="ARBA00023004"/>
    </source>
</evidence>
<evidence type="ECO:0000256" key="5">
    <source>
        <dbReference type="ARBA" id="ARBA00023014"/>
    </source>
</evidence>
<dbReference type="Proteomes" id="UP000284763">
    <property type="component" value="Unassembled WGS sequence"/>
</dbReference>
<name>A0A3R7X403_9EURY</name>
<dbReference type="PROSITE" id="PS51918">
    <property type="entry name" value="RADICAL_SAM"/>
    <property type="match status" value="1"/>
</dbReference>
<proteinExistence type="predicted"/>
<sequence length="339" mass="38513">MIKEAMHYESVENNNVICHLCSHECKIAPKSRGICKVRENRDGRLFSLIYNTVSSEALDPVEKKPLYHFKPGSLSYSLGTIGCNFRCKNCQNWQIARMSVEQSPSYTKQITSEYVVSKALALNAESIAWTYNEPTIWHEFTYESAKLANEKGLSNIYVSNGYITPEALKHLSPYLDAMSIDIKSFRNKFYEQVCGASLEPVLKSTHLAKKLGIHVEIVTLLIPNMNDSSDEIRELSRWIFQKLGPDTPIHFSRFHPQHEMSNVGPTPISILENAYNIARDEGLDFVYLGNVPGSKFVNTFCPSCGEKLIERDVFSVNSSKLGENYKCFKCNRFIPIKTK</sequence>
<dbReference type="SFLD" id="SFLDG01101">
    <property type="entry name" value="Uncharacterised_Radical_SAM_Su"/>
    <property type="match status" value="1"/>
</dbReference>
<keyword evidence="5 6" id="KW-0411">Iron-sulfur</keyword>
<dbReference type="GO" id="GO:0046872">
    <property type="term" value="F:metal ion binding"/>
    <property type="evidence" value="ECO:0007669"/>
    <property type="project" value="UniProtKB-KW"/>
</dbReference>
<dbReference type="AlphaFoldDB" id="A0A3R7X403"/>
<dbReference type="InterPro" id="IPR027596">
    <property type="entry name" value="AmmeMemoSam_rS"/>
</dbReference>
<dbReference type="InterPro" id="IPR034457">
    <property type="entry name" value="Organic_radical-activating"/>
</dbReference>
<keyword evidence="2 6" id="KW-0949">S-adenosyl-L-methionine</keyword>